<accession>A0A1I6W6F9</accession>
<evidence type="ECO:0000259" key="2">
    <source>
        <dbReference type="Pfam" id="PF01464"/>
    </source>
</evidence>
<name>A0A1I6W6F9_9RHOB</name>
<dbReference type="InterPro" id="IPR008258">
    <property type="entry name" value="Transglycosylase_SLT_dom_1"/>
</dbReference>
<proteinExistence type="inferred from homology"/>
<evidence type="ECO:0000313" key="3">
    <source>
        <dbReference type="EMBL" id="SFT21575.1"/>
    </source>
</evidence>
<gene>
    <name evidence="3" type="ORF">SAMN04488050_11584</name>
</gene>
<dbReference type="STRING" id="311180.SAMN04488050_11584"/>
<dbReference type="CDD" id="cd16892">
    <property type="entry name" value="LT_VirB1-like"/>
    <property type="match status" value="1"/>
</dbReference>
<dbReference type="RefSeq" id="WP_245696243.1">
    <property type="nucleotide sequence ID" value="NZ_FNCL01000021.1"/>
</dbReference>
<keyword evidence="4" id="KW-1185">Reference proteome</keyword>
<reference evidence="4" key="1">
    <citation type="submission" date="2016-10" db="EMBL/GenBank/DDBJ databases">
        <authorList>
            <person name="Varghese N."/>
            <person name="Submissions S."/>
        </authorList>
    </citation>
    <scope>NUCLEOTIDE SEQUENCE [LARGE SCALE GENOMIC DNA]</scope>
    <source>
        <strain evidence="4">DSM 26894</strain>
    </source>
</reference>
<dbReference type="Pfam" id="PF01464">
    <property type="entry name" value="SLT"/>
    <property type="match status" value="1"/>
</dbReference>
<dbReference type="Proteomes" id="UP000199392">
    <property type="component" value="Unassembled WGS sequence"/>
</dbReference>
<organism evidence="3 4">
    <name type="scientific">Alloyangia pacifica</name>
    <dbReference type="NCBI Taxonomy" id="311180"/>
    <lineage>
        <taxon>Bacteria</taxon>
        <taxon>Pseudomonadati</taxon>
        <taxon>Pseudomonadota</taxon>
        <taxon>Alphaproteobacteria</taxon>
        <taxon>Rhodobacterales</taxon>
        <taxon>Roseobacteraceae</taxon>
        <taxon>Alloyangia</taxon>
    </lineage>
</organism>
<dbReference type="SUPFAM" id="SSF53955">
    <property type="entry name" value="Lysozyme-like"/>
    <property type="match status" value="1"/>
</dbReference>
<dbReference type="Gene3D" id="1.10.530.10">
    <property type="match status" value="1"/>
</dbReference>
<sequence length="191" mass="19701">MNAAAFRALAENCAPGVSPSVMEKLVAAESGFEPYAIGVNGQGQRSYTAQSAEEAAQLARRLISEGGSIDMGLGQINSANLEWLGLTPDTVFDACRNLGAAQTVLREGYVRARERGAEKGTALRQALSSYNTGSPTRGFANGYVDRVLGGGQGAVPVAAAARPAAPRGQADPPEGWDVFATSSASGAHVFQ</sequence>
<evidence type="ECO:0000313" key="4">
    <source>
        <dbReference type="Proteomes" id="UP000199392"/>
    </source>
</evidence>
<dbReference type="AlphaFoldDB" id="A0A1I6W6F9"/>
<dbReference type="InterPro" id="IPR023346">
    <property type="entry name" value="Lysozyme-like_dom_sf"/>
</dbReference>
<comment type="similarity">
    <text evidence="1">Belongs to the virb1 family.</text>
</comment>
<protein>
    <submittedName>
        <fullName evidence="3">Type IV secretion system protein VirB1</fullName>
    </submittedName>
</protein>
<dbReference type="EMBL" id="FOZW01000015">
    <property type="protein sequence ID" value="SFT21575.1"/>
    <property type="molecule type" value="Genomic_DNA"/>
</dbReference>
<feature type="domain" description="Transglycosylase SLT" evidence="2">
    <location>
        <begin position="11"/>
        <end position="139"/>
    </location>
</feature>
<evidence type="ECO:0000256" key="1">
    <source>
        <dbReference type="ARBA" id="ARBA00009387"/>
    </source>
</evidence>